<sequence length="268" mass="30239">MSVSVILSQFEALVNKMELVGSRLCNKRIRPTADQLNDFQNLHTRFKATLANFDNGVQKLLAIGSPAAEDLLLADRIRAAKDSAPITSPILTTLKRNLILIFMGPKTFELDSKQVKARNKQTEGRCKTLRSQHSHVVLMWAMALQPSIWKTSVGMNEKTFDFLIRDLSDERMNQIPPHISEIMLSLAGEESMSTSDSFALFAEKVSKDTVELQPALKRRRTTGIEAHSTVFEAVNEKHMLSSMNTESHVEQHTANNIPKIQQNRRKEI</sequence>
<accession>A0A9W9G477</accession>
<organism evidence="2 3">
    <name type="scientific">Penicillium alfredii</name>
    <dbReference type="NCBI Taxonomy" id="1506179"/>
    <lineage>
        <taxon>Eukaryota</taxon>
        <taxon>Fungi</taxon>
        <taxon>Dikarya</taxon>
        <taxon>Ascomycota</taxon>
        <taxon>Pezizomycotina</taxon>
        <taxon>Eurotiomycetes</taxon>
        <taxon>Eurotiomycetidae</taxon>
        <taxon>Eurotiales</taxon>
        <taxon>Aspergillaceae</taxon>
        <taxon>Penicillium</taxon>
    </lineage>
</organism>
<dbReference type="EMBL" id="JAPMSZ010000002">
    <property type="protein sequence ID" value="KAJ5111739.1"/>
    <property type="molecule type" value="Genomic_DNA"/>
</dbReference>
<gene>
    <name evidence="2" type="ORF">NUU61_001369</name>
</gene>
<evidence type="ECO:0000256" key="1">
    <source>
        <dbReference type="SAM" id="MobiDB-lite"/>
    </source>
</evidence>
<reference evidence="2" key="2">
    <citation type="journal article" date="2023" name="IMA Fungus">
        <title>Comparative genomic study of the Penicillium genus elucidates a diverse pangenome and 15 lateral gene transfer events.</title>
        <authorList>
            <person name="Petersen C."/>
            <person name="Sorensen T."/>
            <person name="Nielsen M.R."/>
            <person name="Sondergaard T.E."/>
            <person name="Sorensen J.L."/>
            <person name="Fitzpatrick D.A."/>
            <person name="Frisvad J.C."/>
            <person name="Nielsen K.L."/>
        </authorList>
    </citation>
    <scope>NUCLEOTIDE SEQUENCE</scope>
    <source>
        <strain evidence="2">IBT 34128</strain>
    </source>
</reference>
<evidence type="ECO:0000313" key="3">
    <source>
        <dbReference type="Proteomes" id="UP001141434"/>
    </source>
</evidence>
<name>A0A9W9G477_9EURO</name>
<proteinExistence type="predicted"/>
<reference evidence="2" key="1">
    <citation type="submission" date="2022-11" db="EMBL/GenBank/DDBJ databases">
        <authorList>
            <person name="Petersen C."/>
        </authorList>
    </citation>
    <scope>NUCLEOTIDE SEQUENCE</scope>
    <source>
        <strain evidence="2">IBT 34128</strain>
    </source>
</reference>
<dbReference type="OrthoDB" id="4488120at2759"/>
<feature type="compositionally biased region" description="Polar residues" evidence="1">
    <location>
        <begin position="243"/>
        <end position="261"/>
    </location>
</feature>
<dbReference type="AlphaFoldDB" id="A0A9W9G477"/>
<dbReference type="GeneID" id="81391119"/>
<protein>
    <submittedName>
        <fullName evidence="2">Uncharacterized protein</fullName>
    </submittedName>
</protein>
<dbReference type="Proteomes" id="UP001141434">
    <property type="component" value="Unassembled WGS sequence"/>
</dbReference>
<keyword evidence="3" id="KW-1185">Reference proteome</keyword>
<feature type="region of interest" description="Disordered" evidence="1">
    <location>
        <begin position="243"/>
        <end position="268"/>
    </location>
</feature>
<dbReference type="RefSeq" id="XP_056515218.1">
    <property type="nucleotide sequence ID" value="XM_056651951.1"/>
</dbReference>
<comment type="caution">
    <text evidence="2">The sequence shown here is derived from an EMBL/GenBank/DDBJ whole genome shotgun (WGS) entry which is preliminary data.</text>
</comment>
<evidence type="ECO:0000313" key="2">
    <source>
        <dbReference type="EMBL" id="KAJ5111739.1"/>
    </source>
</evidence>